<keyword evidence="5" id="KW-1185">Reference proteome</keyword>
<dbReference type="Proteomes" id="UP001446871">
    <property type="component" value="Unassembled WGS sequence"/>
</dbReference>
<dbReference type="PANTHER" id="PTHR23242:SF9">
    <property type="entry name" value="TRANSCRIPTION FACTOR HOXA13"/>
    <property type="match status" value="1"/>
</dbReference>
<feature type="region of interest" description="Disordered" evidence="2">
    <location>
        <begin position="1"/>
        <end position="39"/>
    </location>
</feature>
<dbReference type="PANTHER" id="PTHR23242">
    <property type="entry name" value="TRANSCRIPTION FACTOR HOXA13"/>
    <property type="match status" value="1"/>
</dbReference>
<name>A0ABR1WCL7_9PEZI</name>
<feature type="transmembrane region" description="Helical" evidence="3">
    <location>
        <begin position="46"/>
        <end position="68"/>
    </location>
</feature>
<keyword evidence="1" id="KW-0175">Coiled coil</keyword>
<feature type="compositionally biased region" description="Polar residues" evidence="2">
    <location>
        <begin position="728"/>
        <end position="740"/>
    </location>
</feature>
<proteinExistence type="predicted"/>
<evidence type="ECO:0000256" key="3">
    <source>
        <dbReference type="SAM" id="Phobius"/>
    </source>
</evidence>
<keyword evidence="3" id="KW-0472">Membrane</keyword>
<feature type="region of interest" description="Disordered" evidence="2">
    <location>
        <begin position="643"/>
        <end position="740"/>
    </location>
</feature>
<sequence length="1187" mass="125008">MAGKKNGQKNGHTNGSLNGLSQLNGKSETTRQRTPPIKRANKKNGFLARIINITARLLTWYSIISILFRCPASITDLTETSPKVCKPYFQLKEMVSPHLTPYYDAYAAPYVELAKPYYSTVNQTVITPARTYAVKYGGPQLEKAQTLSKAQWEKTVQPQLVKYQALAKVQYDKNAAPHVNKATEMVAPYYTIAKSNAQQTYNDVVLPAYLFVQPYALQGYGMASTFTVDTAVPTTLWAWNKTYVFLDGVVWPRARNVYVKTVDPQVARIMERLGRHQDKRAKTFNDENDSSSLKSSFVKPTTSISSSVSTTATTKASEGTPEPEYAASSYDAEDDASASVEVKINPDGSEPSKDDVRAAAAKTVADDLELWQGKFTKAAEESAEEIEGRVQDIADRLIQEEAGVVGKSHLTKLDETVKTELSDLKKNLLSILEKHRDAGAKTDASQLEEEVASAVRASGLKIRDQAQAIRTWRQKYEEETEEAVTAIAQEHISILESIRDLALQKLGMKWAWMDGVTYKDWQKYHQLRARLDEWTDDLKVLVTTHPSLPKVQTAGADIENEGMAVAAEAAQELGSLKQVVAWKAVAGDYTNDFDASTMKLAAEAAEKKAADALKEAADDAQEVMQSAAGKVKESVASAGEAISEGASSAVKPSSAATSGDAADAETSAVPPMDSMASEPTESASDLFSSSSKSASTGTNAAESVEPLPTPEVVDGPEQVEESIVASPDQPSSSAGSATPSVKSAMFGAMAQSVPSRKPVMDDYDEEDGIAESFISNVKEALPTDAAAGVTSAAQAAYTSAIAQAADKYSSAMSMVSVQVSGTPKPAHEQMFSSVSQGYFEALATANSRLQNAATAASEGIYGTPTTKWMPNMPTVPSVDWERVQSIAQQNLQDSVSWAGEQFENAKVAIGAAEPTPSTPSERAAKMLDQAKHNYYAGLGVAHARYEEFLSAASTAVSSMTATPTPTDIQGTASSVASVAGESASSVAAAASGAAASAASVASEAAASAAAAAGDTASAAGDSVAANWDFLVSQVSSQVYGAPTPTPWYENLYSAAGDYAAQAGDYAASATGVAADYAANAGDLAADSLSSANKVAGEYAGSATDAAATQYSVVSSLVSELIVGKEPTVTESVFARLAGVYGAASSTAASAMSEATEAAASAASNVADSASSMTELVKETVDHIRDEL</sequence>
<feature type="compositionally biased region" description="Low complexity" evidence="2">
    <location>
        <begin position="680"/>
        <end position="701"/>
    </location>
</feature>
<gene>
    <name evidence="4" type="ORF">PG996_000038</name>
</gene>
<accession>A0ABR1WCL7</accession>
<organism evidence="4 5">
    <name type="scientific">Apiospora saccharicola</name>
    <dbReference type="NCBI Taxonomy" id="335842"/>
    <lineage>
        <taxon>Eukaryota</taxon>
        <taxon>Fungi</taxon>
        <taxon>Dikarya</taxon>
        <taxon>Ascomycota</taxon>
        <taxon>Pezizomycotina</taxon>
        <taxon>Sordariomycetes</taxon>
        <taxon>Xylariomycetidae</taxon>
        <taxon>Amphisphaeriales</taxon>
        <taxon>Apiosporaceae</taxon>
        <taxon>Apiospora</taxon>
    </lineage>
</organism>
<feature type="region of interest" description="Disordered" evidence="2">
    <location>
        <begin position="307"/>
        <end position="338"/>
    </location>
</feature>
<protein>
    <submittedName>
        <fullName evidence="4">Transcription factor</fullName>
    </submittedName>
</protein>
<evidence type="ECO:0000256" key="2">
    <source>
        <dbReference type="SAM" id="MobiDB-lite"/>
    </source>
</evidence>
<comment type="caution">
    <text evidence="4">The sequence shown here is derived from an EMBL/GenBank/DDBJ whole genome shotgun (WGS) entry which is preliminary data.</text>
</comment>
<evidence type="ECO:0000313" key="4">
    <source>
        <dbReference type="EMBL" id="KAK8081257.1"/>
    </source>
</evidence>
<feature type="compositionally biased region" description="Polar residues" evidence="2">
    <location>
        <begin position="8"/>
        <end position="27"/>
    </location>
</feature>
<keyword evidence="3" id="KW-1133">Transmembrane helix</keyword>
<feature type="compositionally biased region" description="Low complexity" evidence="2">
    <location>
        <begin position="307"/>
        <end position="317"/>
    </location>
</feature>
<evidence type="ECO:0000256" key="1">
    <source>
        <dbReference type="SAM" id="Coils"/>
    </source>
</evidence>
<keyword evidence="3" id="KW-0812">Transmembrane</keyword>
<reference evidence="4 5" key="1">
    <citation type="submission" date="2023-01" db="EMBL/GenBank/DDBJ databases">
        <title>Analysis of 21 Apiospora genomes using comparative genomics revels a genus with tremendous synthesis potential of carbohydrate active enzymes and secondary metabolites.</title>
        <authorList>
            <person name="Sorensen T."/>
        </authorList>
    </citation>
    <scope>NUCLEOTIDE SEQUENCE [LARGE SCALE GENOMIC DNA]</scope>
    <source>
        <strain evidence="4 5">CBS 83171</strain>
    </source>
</reference>
<feature type="compositionally biased region" description="Low complexity" evidence="2">
    <location>
        <begin position="643"/>
        <end position="668"/>
    </location>
</feature>
<evidence type="ECO:0000313" key="5">
    <source>
        <dbReference type="Proteomes" id="UP001446871"/>
    </source>
</evidence>
<dbReference type="EMBL" id="JAQQWM010000001">
    <property type="protein sequence ID" value="KAK8081257.1"/>
    <property type="molecule type" value="Genomic_DNA"/>
</dbReference>
<feature type="coiled-coil region" evidence="1">
    <location>
        <begin position="595"/>
        <end position="630"/>
    </location>
</feature>